<evidence type="ECO:0000259" key="11">
    <source>
        <dbReference type="Pfam" id="PF00370"/>
    </source>
</evidence>
<dbReference type="GO" id="GO:0005524">
    <property type="term" value="F:ATP binding"/>
    <property type="evidence" value="ECO:0007669"/>
    <property type="project" value="UniProtKB-UniRule"/>
</dbReference>
<evidence type="ECO:0000313" key="14">
    <source>
        <dbReference type="EMBL" id="PTF14957.1"/>
    </source>
</evidence>
<feature type="domain" description="Carbohydrate kinase FGGY C-terminal" evidence="12">
    <location>
        <begin position="253"/>
        <end position="438"/>
    </location>
</feature>
<dbReference type="PIRSF" id="PIRSF000538">
    <property type="entry name" value="GlpK"/>
    <property type="match status" value="1"/>
</dbReference>
<evidence type="ECO:0000256" key="3">
    <source>
        <dbReference type="ARBA" id="ARBA00022679"/>
    </source>
</evidence>
<comment type="caution">
    <text evidence="13">The sequence shown here is derived from an EMBL/GenBank/DDBJ whole genome shotgun (WGS) entry which is preliminary data.</text>
</comment>
<evidence type="ECO:0000256" key="8">
    <source>
        <dbReference type="HAMAP-Rule" id="MF_02220"/>
    </source>
</evidence>
<proteinExistence type="inferred from homology"/>
<dbReference type="Proteomes" id="UP000242547">
    <property type="component" value="Unassembled WGS sequence"/>
</dbReference>
<reference evidence="14" key="2">
    <citation type="submission" date="2018-03" db="EMBL/GenBank/DDBJ databases">
        <authorList>
            <person name="Naushad S."/>
        </authorList>
    </citation>
    <scope>NUCLEOTIDE SEQUENCE</scope>
    <source>
        <strain evidence="14">SNUC 1409</strain>
    </source>
</reference>
<dbReference type="GO" id="GO:0042732">
    <property type="term" value="P:D-xylose metabolic process"/>
    <property type="evidence" value="ECO:0007669"/>
    <property type="project" value="UniProtKB-KW"/>
</dbReference>
<dbReference type="InterPro" id="IPR018483">
    <property type="entry name" value="Carb_kinase_FGGY_CS"/>
</dbReference>
<dbReference type="OrthoDB" id="9805576at2"/>
<feature type="domain" description="Carbohydrate kinase FGGY N-terminal" evidence="11">
    <location>
        <begin position="4"/>
        <end position="243"/>
    </location>
</feature>
<dbReference type="SUPFAM" id="SSF53067">
    <property type="entry name" value="Actin-like ATPase domain"/>
    <property type="match status" value="2"/>
</dbReference>
<evidence type="ECO:0000313" key="17">
    <source>
        <dbReference type="Proteomes" id="UP000242547"/>
    </source>
</evidence>
<organism evidence="13 17">
    <name type="scientific">Staphylococcus devriesei</name>
    <dbReference type="NCBI Taxonomy" id="586733"/>
    <lineage>
        <taxon>Bacteria</taxon>
        <taxon>Bacillati</taxon>
        <taxon>Bacillota</taxon>
        <taxon>Bacilli</taxon>
        <taxon>Bacillales</taxon>
        <taxon>Staphylococcaceae</taxon>
        <taxon>Staphylococcus</taxon>
    </lineage>
</organism>
<reference evidence="16 17" key="1">
    <citation type="journal article" date="2016" name="Front. Microbiol.">
        <title>Comprehensive Phylogenetic Analysis of Bovine Non-aureus Staphylococci Species Based on Whole-Genome Sequencing.</title>
        <authorList>
            <person name="Naushad S."/>
            <person name="Barkema H.W."/>
            <person name="Luby C."/>
            <person name="Condas L.A."/>
            <person name="Nobrega D.B."/>
            <person name="Carson D.A."/>
            <person name="De Buck J."/>
        </authorList>
    </citation>
    <scope>NUCLEOTIDE SEQUENCE [LARGE SCALE GENOMIC DNA]</scope>
    <source>
        <strain evidence="14 16">SNUC 1409</strain>
        <strain evidence="15 18">SNUC 4143</strain>
        <strain evidence="13 17">SNUC 761</strain>
    </source>
</reference>
<evidence type="ECO:0000256" key="7">
    <source>
        <dbReference type="ARBA" id="ARBA00023277"/>
    </source>
</evidence>
<dbReference type="PANTHER" id="PTHR43095:SF5">
    <property type="entry name" value="XYLULOSE KINASE"/>
    <property type="match status" value="1"/>
</dbReference>
<dbReference type="Proteomes" id="UP000243350">
    <property type="component" value="Unassembled WGS sequence"/>
</dbReference>
<keyword evidence="2 8" id="KW-0859">Xylose metabolism</keyword>
<keyword evidence="6 8" id="KW-0067">ATP-binding</keyword>
<feature type="site" description="Important for activity" evidence="8">
    <location>
        <position position="9"/>
    </location>
</feature>
<evidence type="ECO:0000313" key="13">
    <source>
        <dbReference type="EMBL" id="PTE73530.1"/>
    </source>
</evidence>
<evidence type="ECO:0000259" key="12">
    <source>
        <dbReference type="Pfam" id="PF02782"/>
    </source>
</evidence>
<dbReference type="GO" id="GO:0004856">
    <property type="term" value="F:D-xylulokinase activity"/>
    <property type="evidence" value="ECO:0007669"/>
    <property type="project" value="UniProtKB-UniRule"/>
</dbReference>
<keyword evidence="3 8" id="KW-0808">Transferase</keyword>
<sequence>MEDVVLGIDLGTSAVKIIAVNRQGEVVASTSEPLTLIQTRAGYSEQDPKEWVEAVTQGIKNITHSKNMAHRVVKGISFSGQMHGLVALDANHQPVRHAILWNDTRNSEQCRQIKEAYGERLNGNPILEGFTMPKMLWVKQHEPDIWDQVSVFMLPKDYVRYYLTGEIHMEYSDAASTLLLNPETHDWARDVGTHFGIGDIYPPLVRSTACVGQVRTDLAQEIGLTDEVKVFAGGGDNACGAIGAGIINDNDTLCSIGTSGVVLNVESDSYTEYRNNIHFFDHSVPKTFYAMGVTLAAGYSLNWLKKTFFEDQSFDDIVKQASTSQVGANHLLFAPYLAGERTPHGDAFIRGSFIGISGSHTKADFARAVLEGITFSLYDSIQLIREAGKEITHITSIGGGAKSEFWLQMQADIFNATIRKLKHEEGPSMGAAMIAAYGLEWFNSFDDCVAQFIEIERTFEPNKEKHDKYEAYYNIYRQIYQQTHHLTEELLKIED</sequence>
<evidence type="ECO:0000256" key="2">
    <source>
        <dbReference type="ARBA" id="ARBA00022629"/>
    </source>
</evidence>
<dbReference type="Pfam" id="PF00370">
    <property type="entry name" value="FGGY_N"/>
    <property type="match status" value="1"/>
</dbReference>
<evidence type="ECO:0000256" key="1">
    <source>
        <dbReference type="ARBA" id="ARBA00009156"/>
    </source>
</evidence>
<dbReference type="CDD" id="cd07808">
    <property type="entry name" value="ASKHA_NBD_FGGY_EcXK-like"/>
    <property type="match status" value="1"/>
</dbReference>
<name>A0A2T4LA14_9STAP</name>
<feature type="binding site" evidence="8">
    <location>
        <begin position="82"/>
        <end position="83"/>
    </location>
    <ligand>
        <name>substrate</name>
    </ligand>
</feature>
<dbReference type="InterPro" id="IPR043129">
    <property type="entry name" value="ATPase_NBD"/>
</dbReference>
<dbReference type="InterPro" id="IPR018484">
    <property type="entry name" value="FGGY_N"/>
</dbReference>
<dbReference type="AlphaFoldDB" id="A0A2T4LA14"/>
<comment type="function">
    <text evidence="8">Catalyzes the phosphorylation of D-xylulose to D-xylulose 5-phosphate.</text>
</comment>
<feature type="active site" description="Proton acceptor" evidence="8">
    <location>
        <position position="236"/>
    </location>
</feature>
<dbReference type="InterPro" id="IPR050406">
    <property type="entry name" value="FGGY_Carb_Kinase"/>
</dbReference>
<evidence type="ECO:0000313" key="16">
    <source>
        <dbReference type="Proteomes" id="UP000242088"/>
    </source>
</evidence>
<evidence type="ECO:0000256" key="9">
    <source>
        <dbReference type="RuleBase" id="RU003733"/>
    </source>
</evidence>
<keyword evidence="5 8" id="KW-0418">Kinase</keyword>
<dbReference type="EMBL" id="PYZH01000002">
    <property type="protein sequence ID" value="PTF16799.1"/>
    <property type="molecule type" value="Genomic_DNA"/>
</dbReference>
<protein>
    <recommendedName>
        <fullName evidence="8 10">Xylulose kinase</fullName>
        <shortName evidence="8 10">Xylulokinase</shortName>
        <ecNumber evidence="8 10">2.7.1.17</ecNumber>
    </recommendedName>
</protein>
<dbReference type="Proteomes" id="UP000242088">
    <property type="component" value="Unassembled WGS sequence"/>
</dbReference>
<comment type="catalytic activity">
    <reaction evidence="8 10">
        <text>D-xylulose + ATP = D-xylulose 5-phosphate + ADP + H(+)</text>
        <dbReference type="Rhea" id="RHEA:10964"/>
        <dbReference type="ChEBI" id="CHEBI:15378"/>
        <dbReference type="ChEBI" id="CHEBI:17140"/>
        <dbReference type="ChEBI" id="CHEBI:30616"/>
        <dbReference type="ChEBI" id="CHEBI:57737"/>
        <dbReference type="ChEBI" id="CHEBI:456216"/>
        <dbReference type="EC" id="2.7.1.17"/>
    </reaction>
</comment>
<dbReference type="NCBIfam" id="TIGR01312">
    <property type="entry name" value="XylB"/>
    <property type="match status" value="1"/>
</dbReference>
<keyword evidence="16" id="KW-1185">Reference proteome</keyword>
<dbReference type="InterPro" id="IPR000577">
    <property type="entry name" value="Carb_kinase_FGGY"/>
</dbReference>
<keyword evidence="4 8" id="KW-0547">Nucleotide-binding</keyword>
<evidence type="ECO:0000313" key="15">
    <source>
        <dbReference type="EMBL" id="PTF16799.1"/>
    </source>
</evidence>
<accession>A0A2T4LA14</accession>
<evidence type="ECO:0000256" key="6">
    <source>
        <dbReference type="ARBA" id="ARBA00022840"/>
    </source>
</evidence>
<dbReference type="PROSITE" id="PS00933">
    <property type="entry name" value="FGGY_KINASES_1"/>
    <property type="match status" value="1"/>
</dbReference>
<dbReference type="GO" id="GO:0005998">
    <property type="term" value="P:xylulose catabolic process"/>
    <property type="evidence" value="ECO:0007669"/>
    <property type="project" value="UniProtKB-UniRule"/>
</dbReference>
<gene>
    <name evidence="8 10 13" type="primary">xylB</name>
    <name evidence="13" type="ORF">BUY44_05500</name>
    <name evidence="14" type="ORF">BUY47_02855</name>
    <name evidence="15" type="ORF">BUY48_00710</name>
</gene>
<evidence type="ECO:0000256" key="4">
    <source>
        <dbReference type="ARBA" id="ARBA00022741"/>
    </source>
</evidence>
<dbReference type="PROSITE" id="PS00445">
    <property type="entry name" value="FGGY_KINASES_2"/>
    <property type="match status" value="1"/>
</dbReference>
<dbReference type="Pfam" id="PF02782">
    <property type="entry name" value="FGGY_C"/>
    <property type="match status" value="1"/>
</dbReference>
<dbReference type="EMBL" id="PYZI01000002">
    <property type="protein sequence ID" value="PTF14957.1"/>
    <property type="molecule type" value="Genomic_DNA"/>
</dbReference>
<dbReference type="Gene3D" id="3.30.420.40">
    <property type="match status" value="2"/>
</dbReference>
<reference evidence="13" key="3">
    <citation type="submission" date="2018-03" db="EMBL/GenBank/DDBJ databases">
        <authorList>
            <person name="Keele B.F."/>
        </authorList>
    </citation>
    <scope>NUCLEOTIDE SEQUENCE</scope>
    <source>
        <strain evidence="15">SNUC 4143</strain>
        <strain evidence="13">SNUC 761</strain>
    </source>
</reference>
<dbReference type="EMBL" id="PYZL01000027">
    <property type="protein sequence ID" value="PTE73530.1"/>
    <property type="molecule type" value="Genomic_DNA"/>
</dbReference>
<dbReference type="PANTHER" id="PTHR43095">
    <property type="entry name" value="SUGAR KINASE"/>
    <property type="match status" value="1"/>
</dbReference>
<evidence type="ECO:0000313" key="18">
    <source>
        <dbReference type="Proteomes" id="UP000243350"/>
    </source>
</evidence>
<evidence type="ECO:0000256" key="5">
    <source>
        <dbReference type="ARBA" id="ARBA00022777"/>
    </source>
</evidence>
<dbReference type="InterPro" id="IPR006000">
    <property type="entry name" value="Xylulokinase"/>
</dbReference>
<dbReference type="EC" id="2.7.1.17" evidence="8 10"/>
<dbReference type="InterPro" id="IPR018485">
    <property type="entry name" value="FGGY_C"/>
</dbReference>
<comment type="similarity">
    <text evidence="1 8 9">Belongs to the FGGY kinase family.</text>
</comment>
<evidence type="ECO:0000256" key="10">
    <source>
        <dbReference type="RuleBase" id="RU364073"/>
    </source>
</evidence>
<keyword evidence="7 8" id="KW-0119">Carbohydrate metabolism</keyword>
<dbReference type="HAMAP" id="MF_02220">
    <property type="entry name" value="XylB"/>
    <property type="match status" value="1"/>
</dbReference>
<dbReference type="RefSeq" id="WP_107505975.1">
    <property type="nucleotide sequence ID" value="NZ_JAHCOY010000002.1"/>
</dbReference>